<sequence>MLTKPVKSLTLIATCGLAVCWAPDSARAEQNEFLLPAMAGRIEAFELSSLAPATAAQSTAETASASPAEWTAPLGVELNLSRWARPSGSVGFRRFVRSGYGVLRGGEDVSEASLVPGSSTVSSFDFHGGGNPGVVRVLADIDGDGSISPDEVNAILTDFGDLNQFNIYFGNTKTEEFLGESSFELMKQRVLSAEADVNSQRSGWRADGFAPSFLLQAGDEVRGANSWDLSGARTKWVNRFKTSTYASYGLRMVRVSNDFEIAGAGSFLGSTYVGQFNDHDIFGPQLGLGAVAESERLRFEATVLGLAGYGRARLKQNGVFGEEAIPGALNRSASARSTNSTFDASEEHFAWHVETRLASSYRLSPHWRIDALCRWYVAGPVYDAAGGVQLTPPYFGYSAKAGVGQASEVFFGLAYTL</sequence>
<evidence type="ECO:0000313" key="2">
    <source>
        <dbReference type="EMBL" id="TWT88310.1"/>
    </source>
</evidence>
<dbReference type="PROSITE" id="PS50222">
    <property type="entry name" value="EF_HAND_2"/>
    <property type="match status" value="1"/>
</dbReference>
<evidence type="ECO:0000259" key="1">
    <source>
        <dbReference type="PROSITE" id="PS50222"/>
    </source>
</evidence>
<dbReference type="RefSeq" id="WP_146399253.1">
    <property type="nucleotide sequence ID" value="NZ_SJPQ01000002.1"/>
</dbReference>
<feature type="domain" description="EF-hand" evidence="1">
    <location>
        <begin position="138"/>
        <end position="162"/>
    </location>
</feature>
<keyword evidence="3" id="KW-1185">Reference proteome</keyword>
<accession>A0A5C5ZMC6</accession>
<proteinExistence type="predicted"/>
<comment type="caution">
    <text evidence="2">The sequence shown here is derived from an EMBL/GenBank/DDBJ whole genome shotgun (WGS) entry which is preliminary data.</text>
</comment>
<protein>
    <recommendedName>
        <fullName evidence="1">EF-hand domain-containing protein</fullName>
    </recommendedName>
</protein>
<organism evidence="2 3">
    <name type="scientific">Pseudobythopirellula maris</name>
    <dbReference type="NCBI Taxonomy" id="2527991"/>
    <lineage>
        <taxon>Bacteria</taxon>
        <taxon>Pseudomonadati</taxon>
        <taxon>Planctomycetota</taxon>
        <taxon>Planctomycetia</taxon>
        <taxon>Pirellulales</taxon>
        <taxon>Lacipirellulaceae</taxon>
        <taxon>Pseudobythopirellula</taxon>
    </lineage>
</organism>
<evidence type="ECO:0000313" key="3">
    <source>
        <dbReference type="Proteomes" id="UP000315440"/>
    </source>
</evidence>
<dbReference type="OrthoDB" id="256641at2"/>
<dbReference type="Proteomes" id="UP000315440">
    <property type="component" value="Unassembled WGS sequence"/>
</dbReference>
<dbReference type="InterPro" id="IPR002048">
    <property type="entry name" value="EF_hand_dom"/>
</dbReference>
<name>A0A5C5ZMC6_9BACT</name>
<dbReference type="GO" id="GO:0005509">
    <property type="term" value="F:calcium ion binding"/>
    <property type="evidence" value="ECO:0007669"/>
    <property type="project" value="InterPro"/>
</dbReference>
<dbReference type="PROSITE" id="PS00018">
    <property type="entry name" value="EF_HAND_1"/>
    <property type="match status" value="1"/>
</dbReference>
<reference evidence="2 3" key="1">
    <citation type="submission" date="2019-02" db="EMBL/GenBank/DDBJ databases">
        <title>Deep-cultivation of Planctomycetes and their phenomic and genomic characterization uncovers novel biology.</title>
        <authorList>
            <person name="Wiegand S."/>
            <person name="Jogler M."/>
            <person name="Boedeker C."/>
            <person name="Pinto D."/>
            <person name="Vollmers J."/>
            <person name="Rivas-Marin E."/>
            <person name="Kohn T."/>
            <person name="Peeters S.H."/>
            <person name="Heuer A."/>
            <person name="Rast P."/>
            <person name="Oberbeckmann S."/>
            <person name="Bunk B."/>
            <person name="Jeske O."/>
            <person name="Meyerdierks A."/>
            <person name="Storesund J.E."/>
            <person name="Kallscheuer N."/>
            <person name="Luecker S."/>
            <person name="Lage O.M."/>
            <person name="Pohl T."/>
            <person name="Merkel B.J."/>
            <person name="Hornburger P."/>
            <person name="Mueller R.-W."/>
            <person name="Bruemmer F."/>
            <person name="Labrenz M."/>
            <person name="Spormann A.M."/>
            <person name="Op Den Camp H."/>
            <person name="Overmann J."/>
            <person name="Amann R."/>
            <person name="Jetten M.S.M."/>
            <person name="Mascher T."/>
            <person name="Medema M.H."/>
            <person name="Devos D.P."/>
            <person name="Kaster A.-K."/>
            <person name="Ovreas L."/>
            <person name="Rohde M."/>
            <person name="Galperin M.Y."/>
            <person name="Jogler C."/>
        </authorList>
    </citation>
    <scope>NUCLEOTIDE SEQUENCE [LARGE SCALE GENOMIC DNA]</scope>
    <source>
        <strain evidence="2 3">Mal64</strain>
    </source>
</reference>
<dbReference type="InterPro" id="IPR018247">
    <property type="entry name" value="EF_Hand_1_Ca_BS"/>
</dbReference>
<dbReference type="AlphaFoldDB" id="A0A5C5ZMC6"/>
<gene>
    <name evidence="2" type="ORF">Mal64_17890</name>
</gene>
<dbReference type="EMBL" id="SJPQ01000002">
    <property type="protein sequence ID" value="TWT88310.1"/>
    <property type="molecule type" value="Genomic_DNA"/>
</dbReference>